<name>A0ACC2QEN2_9NEOP</name>
<comment type="caution">
    <text evidence="1">The sequence shown here is derived from an EMBL/GenBank/DDBJ whole genome shotgun (WGS) entry which is preliminary data.</text>
</comment>
<evidence type="ECO:0000313" key="2">
    <source>
        <dbReference type="Proteomes" id="UP001231649"/>
    </source>
</evidence>
<organism evidence="1 2">
    <name type="scientific">Mythimna loreyi</name>
    <dbReference type="NCBI Taxonomy" id="667449"/>
    <lineage>
        <taxon>Eukaryota</taxon>
        <taxon>Metazoa</taxon>
        <taxon>Ecdysozoa</taxon>
        <taxon>Arthropoda</taxon>
        <taxon>Hexapoda</taxon>
        <taxon>Insecta</taxon>
        <taxon>Pterygota</taxon>
        <taxon>Neoptera</taxon>
        <taxon>Endopterygota</taxon>
        <taxon>Lepidoptera</taxon>
        <taxon>Glossata</taxon>
        <taxon>Ditrysia</taxon>
        <taxon>Noctuoidea</taxon>
        <taxon>Noctuidae</taxon>
        <taxon>Noctuinae</taxon>
        <taxon>Hadenini</taxon>
        <taxon>Mythimna</taxon>
    </lineage>
</organism>
<dbReference type="EMBL" id="CM056796">
    <property type="protein sequence ID" value="KAJ8714145.1"/>
    <property type="molecule type" value="Genomic_DNA"/>
</dbReference>
<accession>A0ACC2QEN2</accession>
<evidence type="ECO:0000313" key="1">
    <source>
        <dbReference type="EMBL" id="KAJ8714145.1"/>
    </source>
</evidence>
<keyword evidence="2" id="KW-1185">Reference proteome</keyword>
<sequence>MLPDFSGCIADSLRDIYEQFTLISLGYSWQPVSLVARQYGAVLRSLSTHPGEGEPPLKHAARMLYYLMSAAAQPVDRFHSAEHLLYIFDHLLSHPDAFLDEEKIFELQNAVVDTAGLRSSFDKRFQEFTVTTASVQMDKAAHFSLNPAPVARGEWLVTSVTVQLVDKTSNASVVTVLYHDLEARLPSLRRYVEYKSGRATEYTIASQQVQVSVSGAGIDTTLPHTVTLLFAHSKNYSAIASQLACGGRSRFSPRVWSTLGCELRLPQRTQVACHCRGVATFALFIVDRESFTGTENDLRGTVKVIVRLGAVTCLVVALLQLLGLLAGSKIRLPVLLKAATAGFHSAALLALLECDMNQSVACEGSTGWVVAMCWMAGSAALCAAPLLLHADLAATATRVPSVGLLCGVCTLCWLTARLWGGAPLQLGASANAVCAAGQALLTLLALALTLALRARAREYEHKPRHELARERARVVRHTLVLLLTTCATQAAGVAYVQPTESNATQGVLLAAAACVQGVAMLVCYVLMDAECLQSTRRLLSLSSHSEWQGTTGRDVSHSLYIKQGREVECSSSSHVSPANTFWQASTLEDPNTMYRRQSSDGCMADIVRGVQHEHKPTSQRMYTRALCDLIPTDDECLQARIQPQVSRVCVELRVLPTHETDKRERPYRDGTDTPKDNCTLCSASTPDVSARPQKSCLKQRASQLSYSSLPSIHRRRSTGAIQTDNTHAQDTTPTHSTYTQTDKVLHKISHDLDFLLNRTPSRATDHCSQRIEEAPT</sequence>
<dbReference type="Proteomes" id="UP001231649">
    <property type="component" value="Chromosome 20"/>
</dbReference>
<reference evidence="1" key="1">
    <citation type="submission" date="2023-03" db="EMBL/GenBank/DDBJ databases">
        <title>Chromosome-level genomes of two armyworms, Mythimna separata and Mythimna loreyi, provide insights into the biosynthesis and reception of sex pheromones.</title>
        <authorList>
            <person name="Zhao H."/>
        </authorList>
    </citation>
    <scope>NUCLEOTIDE SEQUENCE</scope>
    <source>
        <strain evidence="1">BeijingLab</strain>
    </source>
</reference>
<gene>
    <name evidence="1" type="ORF">PYW08_007765</name>
</gene>
<protein>
    <submittedName>
        <fullName evidence="1">Uncharacterized protein</fullName>
    </submittedName>
</protein>
<proteinExistence type="predicted"/>